<evidence type="ECO:0008006" key="3">
    <source>
        <dbReference type="Google" id="ProtNLM"/>
    </source>
</evidence>
<organism evidence="1 2">
    <name type="scientific">Ruthenibacterium intestinale</name>
    <dbReference type="NCBI Taxonomy" id="3133163"/>
    <lineage>
        <taxon>Bacteria</taxon>
        <taxon>Bacillati</taxon>
        <taxon>Bacillota</taxon>
        <taxon>Clostridia</taxon>
        <taxon>Eubacteriales</taxon>
        <taxon>Oscillospiraceae</taxon>
        <taxon>Ruthenibacterium</taxon>
    </lineage>
</organism>
<dbReference type="RefSeq" id="WP_349217336.1">
    <property type="nucleotide sequence ID" value="NZ_JBBMFA010000116.1"/>
</dbReference>
<comment type="caution">
    <text evidence="1">The sequence shown here is derived from an EMBL/GenBank/DDBJ whole genome shotgun (WGS) entry which is preliminary data.</text>
</comment>
<sequence length="181" mass="20587">MKDHNENYWKDRYQSTWDRSTQREAVLAEYLERKTGRQVEPCGLGAESTAYIAGSASKNGFEKGDADLHVVGTNVYIEVTGPLEGNVGPQQPLWFRPDKLENAVKNLANGHDTFLAHNCPAAKLWRVVHVDEAFARRYRAKAFPVREKRIRGALEHYVEIDAADPCVRPIRELTQRILAQK</sequence>
<protein>
    <recommendedName>
        <fullName evidence="3">YqaJ viral recombinase domain-containing protein</fullName>
    </recommendedName>
</protein>
<keyword evidence="2" id="KW-1185">Reference proteome</keyword>
<name>A0ABV1GJ24_9FIRM</name>
<accession>A0ABV1GJ24</accession>
<evidence type="ECO:0000313" key="2">
    <source>
        <dbReference type="Proteomes" id="UP001477672"/>
    </source>
</evidence>
<evidence type="ECO:0000313" key="1">
    <source>
        <dbReference type="EMBL" id="MEQ2521861.1"/>
    </source>
</evidence>
<gene>
    <name evidence="1" type="ORF">WMO24_15705</name>
</gene>
<proteinExistence type="predicted"/>
<dbReference type="Proteomes" id="UP001477672">
    <property type="component" value="Unassembled WGS sequence"/>
</dbReference>
<reference evidence="1 2" key="1">
    <citation type="submission" date="2024-03" db="EMBL/GenBank/DDBJ databases">
        <title>Human intestinal bacterial collection.</title>
        <authorList>
            <person name="Pauvert C."/>
            <person name="Hitch T.C.A."/>
            <person name="Clavel T."/>
        </authorList>
    </citation>
    <scope>NUCLEOTIDE SEQUENCE [LARGE SCALE GENOMIC DNA]</scope>
    <source>
        <strain evidence="1 2">CLA-JM-H11</strain>
    </source>
</reference>
<dbReference type="EMBL" id="JBBMFA010000116">
    <property type="protein sequence ID" value="MEQ2521861.1"/>
    <property type="molecule type" value="Genomic_DNA"/>
</dbReference>